<evidence type="ECO:0000313" key="8">
    <source>
        <dbReference type="Proteomes" id="UP000199208"/>
    </source>
</evidence>
<evidence type="ECO:0000256" key="6">
    <source>
        <dbReference type="SAM" id="Phobius"/>
    </source>
</evidence>
<dbReference type="STRING" id="1120920.SAMN03080599_00010"/>
<dbReference type="GO" id="GO:0036376">
    <property type="term" value="P:sodium ion export across plasma membrane"/>
    <property type="evidence" value="ECO:0007669"/>
    <property type="project" value="InterPro"/>
</dbReference>
<keyword evidence="3 6" id="KW-0812">Transmembrane</keyword>
<keyword evidence="5 6" id="KW-0472">Membrane</keyword>
<dbReference type="NCBIfam" id="TIGR01195">
    <property type="entry name" value="oadG_fam"/>
    <property type="match status" value="1"/>
</dbReference>
<keyword evidence="2" id="KW-1003">Cell membrane</keyword>
<evidence type="ECO:0000256" key="3">
    <source>
        <dbReference type="ARBA" id="ARBA00022692"/>
    </source>
</evidence>
<gene>
    <name evidence="7" type="ORF">SAMN03080599_00010</name>
</gene>
<evidence type="ECO:0000313" key="7">
    <source>
        <dbReference type="EMBL" id="SCZ75982.1"/>
    </source>
</evidence>
<dbReference type="EMBL" id="FMWL01000001">
    <property type="protein sequence ID" value="SCZ75982.1"/>
    <property type="molecule type" value="Genomic_DNA"/>
</dbReference>
<keyword evidence="4 6" id="KW-1133">Transmembrane helix</keyword>
<dbReference type="Proteomes" id="UP000199208">
    <property type="component" value="Unassembled WGS sequence"/>
</dbReference>
<dbReference type="InterPro" id="IPR005899">
    <property type="entry name" value="Na_pump_deCOase"/>
</dbReference>
<protein>
    <submittedName>
        <fullName evidence="7">Sodium pump decarboxylases, gamma subunit</fullName>
    </submittedName>
</protein>
<keyword evidence="8" id="KW-1185">Reference proteome</keyword>
<dbReference type="GO" id="GO:0015081">
    <property type="term" value="F:sodium ion transmembrane transporter activity"/>
    <property type="evidence" value="ECO:0007669"/>
    <property type="project" value="InterPro"/>
</dbReference>
<comment type="subcellular location">
    <subcellularLocation>
        <location evidence="1">Cell membrane</location>
    </subcellularLocation>
</comment>
<dbReference type="AlphaFoldDB" id="A0A1G5RPE8"/>
<sequence>MGNFANFVNPETIHTLGLGERIVTSLFVTVLGMGITFAALVAIWGMTVLMSKIITGFETKNSIAQAATVEKAKAAPAPAAPAPAAATGEPQEDENLIAVLTAAIAASLNTSMHNIVVRNVRPLPDQTPSWSRAGRSEQMNTRF</sequence>
<name>A0A1G5RPE8_9FIRM</name>
<evidence type="ECO:0000256" key="5">
    <source>
        <dbReference type="ARBA" id="ARBA00023136"/>
    </source>
</evidence>
<evidence type="ECO:0000256" key="4">
    <source>
        <dbReference type="ARBA" id="ARBA00022989"/>
    </source>
</evidence>
<feature type="transmembrane region" description="Helical" evidence="6">
    <location>
        <begin position="26"/>
        <end position="50"/>
    </location>
</feature>
<dbReference type="GO" id="GO:0005886">
    <property type="term" value="C:plasma membrane"/>
    <property type="evidence" value="ECO:0007669"/>
    <property type="project" value="UniProtKB-SubCell"/>
</dbReference>
<dbReference type="Pfam" id="PF04277">
    <property type="entry name" value="OAD_gamma"/>
    <property type="match status" value="1"/>
</dbReference>
<organism evidence="7 8">
    <name type="scientific">Acidaminobacter hydrogenoformans DSM 2784</name>
    <dbReference type="NCBI Taxonomy" id="1120920"/>
    <lineage>
        <taxon>Bacteria</taxon>
        <taxon>Bacillati</taxon>
        <taxon>Bacillota</taxon>
        <taxon>Clostridia</taxon>
        <taxon>Peptostreptococcales</taxon>
        <taxon>Acidaminobacteraceae</taxon>
        <taxon>Acidaminobacter</taxon>
    </lineage>
</organism>
<accession>A0A1G5RPE8</accession>
<dbReference type="OrthoDB" id="1954652at2"/>
<evidence type="ECO:0000256" key="1">
    <source>
        <dbReference type="ARBA" id="ARBA00004236"/>
    </source>
</evidence>
<dbReference type="RefSeq" id="WP_092588845.1">
    <property type="nucleotide sequence ID" value="NZ_FMWL01000001.1"/>
</dbReference>
<proteinExistence type="predicted"/>
<reference evidence="7 8" key="1">
    <citation type="submission" date="2016-10" db="EMBL/GenBank/DDBJ databases">
        <authorList>
            <person name="de Groot N.N."/>
        </authorList>
    </citation>
    <scope>NUCLEOTIDE SEQUENCE [LARGE SCALE GENOMIC DNA]</scope>
    <source>
        <strain evidence="7 8">DSM 2784</strain>
    </source>
</reference>
<evidence type="ECO:0000256" key="2">
    <source>
        <dbReference type="ARBA" id="ARBA00022475"/>
    </source>
</evidence>